<reference evidence="4" key="1">
    <citation type="submission" date="2017-10" db="EMBL/GenBank/DDBJ databases">
        <title>Rapid genome shrinkage in a self-fertile nematode reveals novel sperm competition proteins.</title>
        <authorList>
            <person name="Yin D."/>
            <person name="Schwarz E.M."/>
            <person name="Thomas C.G."/>
            <person name="Felde R.L."/>
            <person name="Korf I.F."/>
            <person name="Cutter A.D."/>
            <person name="Schartner C.M."/>
            <person name="Ralston E.J."/>
            <person name="Meyer B.J."/>
            <person name="Haag E.S."/>
        </authorList>
    </citation>
    <scope>NUCLEOTIDE SEQUENCE [LARGE SCALE GENOMIC DNA]</scope>
    <source>
        <strain evidence="4">JU1422</strain>
    </source>
</reference>
<sequence>MTENLSNDPIYNTNWCDVPKEIKLKCIKTMEFKERLSLRCTAKTERSLVDSQKIKIFCGRFYMSHFQLNFLPIESMFRSFKNSDEAVEFTNYILKIGVFRFIDFHYHDLEAMNFTEQISAECISFHSSENKTVVDVLQKLKAGVKSIMINAKEGINDYAFDEILAISHVQNVPYWHIKDCYQADSLQKVAQMWINEDSEIGTIFQLSRTYQGPRPSEFQRIFLEHFTDHIVSNTGKRIRIRTNNPDHHILLERGLDYNFDDDDEREVCCDQFFRLIVISAEMKESEYDDKCMKWICVIDSENYSDYDDDPDAYVNEYLENIENDDQVENGELNPNVEDDDDW</sequence>
<evidence type="ECO:0000256" key="1">
    <source>
        <dbReference type="SAM" id="MobiDB-lite"/>
    </source>
</evidence>
<dbReference type="InterPro" id="IPR001810">
    <property type="entry name" value="F-box_dom"/>
</dbReference>
<feature type="region of interest" description="Disordered" evidence="1">
    <location>
        <begin position="323"/>
        <end position="342"/>
    </location>
</feature>
<organism evidence="3 4">
    <name type="scientific">Caenorhabditis nigoni</name>
    <dbReference type="NCBI Taxonomy" id="1611254"/>
    <lineage>
        <taxon>Eukaryota</taxon>
        <taxon>Metazoa</taxon>
        <taxon>Ecdysozoa</taxon>
        <taxon>Nematoda</taxon>
        <taxon>Chromadorea</taxon>
        <taxon>Rhabditida</taxon>
        <taxon>Rhabditina</taxon>
        <taxon>Rhabditomorpha</taxon>
        <taxon>Rhabditoidea</taxon>
        <taxon>Rhabditidae</taxon>
        <taxon>Peloderinae</taxon>
        <taxon>Caenorhabditis</taxon>
    </lineage>
</organism>
<dbReference type="PANTHER" id="PTHR31006:SF3">
    <property type="entry name" value="F-BOX DOMAIN-CONTAINING PROTEIN-RELATED"/>
    <property type="match status" value="1"/>
</dbReference>
<proteinExistence type="predicted"/>
<gene>
    <name evidence="3" type="primary">Cnig_chr_IV.g12902</name>
    <name evidence="3" type="ORF">B9Z55_012902</name>
</gene>
<dbReference type="EMBL" id="PDUG01000004">
    <property type="protein sequence ID" value="PIC32660.1"/>
    <property type="molecule type" value="Genomic_DNA"/>
</dbReference>
<evidence type="ECO:0000313" key="4">
    <source>
        <dbReference type="Proteomes" id="UP000230233"/>
    </source>
</evidence>
<dbReference type="PANTHER" id="PTHR31006">
    <property type="entry name" value="F-BOX DOMAIN-CONTAINING PROTEIN-RELATED-RELATED"/>
    <property type="match status" value="1"/>
</dbReference>
<dbReference type="InterPro" id="IPR042317">
    <property type="entry name" value="She-1-like"/>
</dbReference>
<keyword evidence="4" id="KW-1185">Reference proteome</keyword>
<comment type="caution">
    <text evidence="3">The sequence shown here is derived from an EMBL/GenBank/DDBJ whole genome shotgun (WGS) entry which is preliminary data.</text>
</comment>
<evidence type="ECO:0000313" key="3">
    <source>
        <dbReference type="EMBL" id="PIC32660.1"/>
    </source>
</evidence>
<evidence type="ECO:0000259" key="2">
    <source>
        <dbReference type="Pfam" id="PF00646"/>
    </source>
</evidence>
<protein>
    <recommendedName>
        <fullName evidence="2">F-box domain-containing protein</fullName>
    </recommendedName>
</protein>
<dbReference type="AlphaFoldDB" id="A0A2G5TZB1"/>
<dbReference type="Proteomes" id="UP000230233">
    <property type="component" value="Chromosome IV"/>
</dbReference>
<name>A0A2G5TZB1_9PELO</name>
<dbReference type="OrthoDB" id="5911167at2759"/>
<accession>A0A2G5TZB1</accession>
<dbReference type="Pfam" id="PF00646">
    <property type="entry name" value="F-box"/>
    <property type="match status" value="1"/>
</dbReference>
<feature type="domain" description="F-box" evidence="2">
    <location>
        <begin position="15"/>
        <end position="56"/>
    </location>
</feature>